<dbReference type="OrthoDB" id="9805976at2"/>
<reference evidence="4 5" key="1">
    <citation type="submission" date="2019-03" db="EMBL/GenBank/DDBJ databases">
        <title>Genomic Encyclopedia of Type Strains, Phase IV (KMG-IV): sequencing the most valuable type-strain genomes for metagenomic binning, comparative biology and taxonomic classification.</title>
        <authorList>
            <person name="Goeker M."/>
        </authorList>
    </citation>
    <scope>NUCLEOTIDE SEQUENCE [LARGE SCALE GENOMIC DNA]</scope>
    <source>
        <strain evidence="4 5">LX-B</strain>
    </source>
</reference>
<keyword evidence="1" id="KW-0285">Flavoprotein</keyword>
<dbReference type="PANTHER" id="PTHR43278:SF2">
    <property type="entry name" value="IRON-SULFUR FLAVOPROTEIN"/>
    <property type="match status" value="1"/>
</dbReference>
<accession>A0A4R1R969</accession>
<protein>
    <submittedName>
        <fullName evidence="4">Multimeric flavodoxin WrbA</fullName>
    </submittedName>
</protein>
<evidence type="ECO:0000313" key="5">
    <source>
        <dbReference type="Proteomes" id="UP000295008"/>
    </source>
</evidence>
<dbReference type="InterPro" id="IPR029039">
    <property type="entry name" value="Flavoprotein-like_sf"/>
</dbReference>
<evidence type="ECO:0000256" key="1">
    <source>
        <dbReference type="ARBA" id="ARBA00022630"/>
    </source>
</evidence>
<feature type="domain" description="NADPH-dependent FMN reductase-like" evidence="3">
    <location>
        <begin position="1"/>
        <end position="103"/>
    </location>
</feature>
<dbReference type="PANTHER" id="PTHR43278">
    <property type="entry name" value="NAD(P)H-DEPENDENT FMN-CONTAINING OXIDOREDUCTASE YWQN-RELATED"/>
    <property type="match status" value="1"/>
</dbReference>
<proteinExistence type="predicted"/>
<dbReference type="EMBL" id="SLUN01000030">
    <property type="protein sequence ID" value="TCL61932.1"/>
    <property type="molecule type" value="Genomic_DNA"/>
</dbReference>
<dbReference type="SUPFAM" id="SSF52218">
    <property type="entry name" value="Flavoproteins"/>
    <property type="match status" value="1"/>
</dbReference>
<name>A0A4R1R969_HYDET</name>
<evidence type="ECO:0000259" key="3">
    <source>
        <dbReference type="Pfam" id="PF03358"/>
    </source>
</evidence>
<dbReference type="InterPro" id="IPR005025">
    <property type="entry name" value="FMN_Rdtase-like_dom"/>
</dbReference>
<dbReference type="GO" id="GO:0016491">
    <property type="term" value="F:oxidoreductase activity"/>
    <property type="evidence" value="ECO:0007669"/>
    <property type="project" value="InterPro"/>
</dbReference>
<keyword evidence="2" id="KW-0288">FMN</keyword>
<dbReference type="Proteomes" id="UP000295008">
    <property type="component" value="Unassembled WGS sequence"/>
</dbReference>
<keyword evidence="5" id="KW-1185">Reference proteome</keyword>
<dbReference type="InterPro" id="IPR051796">
    <property type="entry name" value="ISF_SsuE-like"/>
</dbReference>
<dbReference type="AlphaFoldDB" id="A0A4R1R969"/>
<gene>
    <name evidence="4" type="ORF">EDC14_103034</name>
</gene>
<dbReference type="Pfam" id="PF03358">
    <property type="entry name" value="FMN_red"/>
    <property type="match status" value="1"/>
</dbReference>
<comment type="caution">
    <text evidence="4">The sequence shown here is derived from an EMBL/GenBank/DDBJ whole genome shotgun (WGS) entry which is preliminary data.</text>
</comment>
<organism evidence="4 5">
    <name type="scientific">Hydrogenispora ethanolica</name>
    <dbReference type="NCBI Taxonomy" id="1082276"/>
    <lineage>
        <taxon>Bacteria</taxon>
        <taxon>Bacillati</taxon>
        <taxon>Bacillota</taxon>
        <taxon>Hydrogenispora</taxon>
    </lineage>
</organism>
<evidence type="ECO:0000313" key="4">
    <source>
        <dbReference type="EMBL" id="TCL61932.1"/>
    </source>
</evidence>
<dbReference type="Gene3D" id="3.40.50.360">
    <property type="match status" value="1"/>
</dbReference>
<sequence length="222" mass="24756">MRITVFNGSPRAERSNTHVMVREFLAGAQAAGAAVDNVFLIHQNIGHCTGCFSCWFKTPGRCVLDDDMSGLLEKYVSSDIIALATPVYTWDMTAALKNFVDRLIPLRCPIANQSGENYDMKARVKFPEAVVIANCGFPGANNFATLKEVVKPCRPLLEIYRNCGNLLKTNHAELKTTVDEYLRYVREAGSEIAASGKVSELTKAKLEMELIRPEEYVKMMRL</sequence>
<evidence type="ECO:0000256" key="2">
    <source>
        <dbReference type="ARBA" id="ARBA00022643"/>
    </source>
</evidence>
<dbReference type="RefSeq" id="WP_132016056.1">
    <property type="nucleotide sequence ID" value="NZ_SLUN01000030.1"/>
</dbReference>